<reference evidence="1 2" key="1">
    <citation type="journal article" date="2018" name="Sci. Rep.">
        <title>Genomic signatures of local adaptation to the degree of environmental predictability in rotifers.</title>
        <authorList>
            <person name="Franch-Gras L."/>
            <person name="Hahn C."/>
            <person name="Garcia-Roger E.M."/>
            <person name="Carmona M.J."/>
            <person name="Serra M."/>
            <person name="Gomez A."/>
        </authorList>
    </citation>
    <scope>NUCLEOTIDE SEQUENCE [LARGE SCALE GENOMIC DNA]</scope>
    <source>
        <strain evidence="1">HYR1</strain>
    </source>
</reference>
<comment type="caution">
    <text evidence="1">The sequence shown here is derived from an EMBL/GenBank/DDBJ whole genome shotgun (WGS) entry which is preliminary data.</text>
</comment>
<dbReference type="Proteomes" id="UP000276133">
    <property type="component" value="Unassembled WGS sequence"/>
</dbReference>
<sequence>MLRNFFTGDRRTLYGDLNMNFNILSLFYLILNQKIVSLGHLDSEESLSVEMHLIPITFEKKKFWLKLTKCLSFLFKNLNRLIANKIKRKTNYKI</sequence>
<dbReference type="EMBL" id="REGN01004758">
    <property type="protein sequence ID" value="RNA16227.1"/>
    <property type="molecule type" value="Genomic_DNA"/>
</dbReference>
<dbReference type="AlphaFoldDB" id="A0A3M7QXV8"/>
<keyword evidence="2" id="KW-1185">Reference proteome</keyword>
<proteinExistence type="predicted"/>
<protein>
    <submittedName>
        <fullName evidence="1">Uncharacterized protein</fullName>
    </submittedName>
</protein>
<name>A0A3M7QXV8_BRAPC</name>
<accession>A0A3M7QXV8</accession>
<gene>
    <name evidence="1" type="ORF">BpHYR1_029734</name>
</gene>
<evidence type="ECO:0000313" key="2">
    <source>
        <dbReference type="Proteomes" id="UP000276133"/>
    </source>
</evidence>
<evidence type="ECO:0000313" key="1">
    <source>
        <dbReference type="EMBL" id="RNA16227.1"/>
    </source>
</evidence>
<organism evidence="1 2">
    <name type="scientific">Brachionus plicatilis</name>
    <name type="common">Marine rotifer</name>
    <name type="synonym">Brachionus muelleri</name>
    <dbReference type="NCBI Taxonomy" id="10195"/>
    <lineage>
        <taxon>Eukaryota</taxon>
        <taxon>Metazoa</taxon>
        <taxon>Spiralia</taxon>
        <taxon>Gnathifera</taxon>
        <taxon>Rotifera</taxon>
        <taxon>Eurotatoria</taxon>
        <taxon>Monogononta</taxon>
        <taxon>Pseudotrocha</taxon>
        <taxon>Ploima</taxon>
        <taxon>Brachionidae</taxon>
        <taxon>Brachionus</taxon>
    </lineage>
</organism>